<comment type="caution">
    <text evidence="2">The sequence shown here is derived from an EMBL/GenBank/DDBJ whole genome shotgun (WGS) entry which is preliminary data.</text>
</comment>
<feature type="compositionally biased region" description="Pro residues" evidence="1">
    <location>
        <begin position="1"/>
        <end position="11"/>
    </location>
</feature>
<dbReference type="Gene3D" id="3.10.20.480">
    <property type="entry name" value="Antirestriction protein ArdA, domain 1"/>
    <property type="match status" value="1"/>
</dbReference>
<proteinExistence type="predicted"/>
<name>A0A4R4ZUI7_9ACTN</name>
<feature type="region of interest" description="Disordered" evidence="1">
    <location>
        <begin position="1"/>
        <end position="48"/>
    </location>
</feature>
<sequence>MREDFPAPPNPEQQGANSYGTDDPERQAEIEAARTAAAEERRASREKLERYVSYGLNEEDAQGLIEHEQMLKDRRDALAAGKPEEGEAEKRIRPRIYVRSVIDYTEGHDIGDWIDASQDLDDIHADIKKILARSLHTHFTKEPAEEWAITSQEGFGEVVLSEYESLDIVCALGRGIHEHGMAFAAWAEINDDHDIYTLERFKDAYDGEFEDREAYAEHVFNGMNGEHELEALPEWMRDIVRPDYGHMVHEMETSGDVRFADHPDGVWVFNGRI</sequence>
<dbReference type="Proteomes" id="UP000295124">
    <property type="component" value="Unassembled WGS sequence"/>
</dbReference>
<dbReference type="InterPro" id="IPR041895">
    <property type="entry name" value="ArdA_dom1"/>
</dbReference>
<organism evidence="2 3">
    <name type="scientific">Kribbella antibiotica</name>
    <dbReference type="NCBI Taxonomy" id="190195"/>
    <lineage>
        <taxon>Bacteria</taxon>
        <taxon>Bacillati</taxon>
        <taxon>Actinomycetota</taxon>
        <taxon>Actinomycetes</taxon>
        <taxon>Propionibacteriales</taxon>
        <taxon>Kribbellaceae</taxon>
        <taxon>Kribbella</taxon>
    </lineage>
</organism>
<dbReference type="RefSeq" id="WP_132165962.1">
    <property type="nucleotide sequence ID" value="NZ_SMKX01000009.1"/>
</dbReference>
<dbReference type="EMBL" id="SMKX01000009">
    <property type="protein sequence ID" value="TDD62036.1"/>
    <property type="molecule type" value="Genomic_DNA"/>
</dbReference>
<evidence type="ECO:0000313" key="3">
    <source>
        <dbReference type="Proteomes" id="UP000295124"/>
    </source>
</evidence>
<accession>A0A4R4ZUI7</accession>
<dbReference type="AlphaFoldDB" id="A0A4R4ZUI7"/>
<evidence type="ECO:0000313" key="2">
    <source>
        <dbReference type="EMBL" id="TDD62036.1"/>
    </source>
</evidence>
<dbReference type="Pfam" id="PF07275">
    <property type="entry name" value="ArdA"/>
    <property type="match status" value="1"/>
</dbReference>
<feature type="compositionally biased region" description="Basic and acidic residues" evidence="1">
    <location>
        <begin position="23"/>
        <end position="48"/>
    </location>
</feature>
<keyword evidence="3" id="KW-1185">Reference proteome</keyword>
<evidence type="ECO:0000256" key="1">
    <source>
        <dbReference type="SAM" id="MobiDB-lite"/>
    </source>
</evidence>
<dbReference type="InterPro" id="IPR009899">
    <property type="entry name" value="ArdA"/>
</dbReference>
<dbReference type="OrthoDB" id="944647at2"/>
<protein>
    <submittedName>
        <fullName evidence="2">Antirestriction protein ArdA</fullName>
    </submittedName>
</protein>
<reference evidence="2 3" key="1">
    <citation type="submission" date="2019-03" db="EMBL/GenBank/DDBJ databases">
        <title>Draft genome sequences of novel Actinobacteria.</title>
        <authorList>
            <person name="Sahin N."/>
            <person name="Ay H."/>
            <person name="Saygin H."/>
        </authorList>
    </citation>
    <scope>NUCLEOTIDE SEQUENCE [LARGE SCALE GENOMIC DNA]</scope>
    <source>
        <strain evidence="2 3">JCM 13523</strain>
    </source>
</reference>
<gene>
    <name evidence="2" type="ORF">E1263_05340</name>
</gene>